<dbReference type="STRING" id="1382522.W6MJB8"/>
<dbReference type="GO" id="GO:0008047">
    <property type="term" value="F:enzyme activator activity"/>
    <property type="evidence" value="ECO:0007669"/>
    <property type="project" value="EnsemblFungi"/>
</dbReference>
<sequence length="145" mass="16381">MSAALKPIHIDEFKIVIKSITDAEIALLGKQIHNSIDRLERSNFIMQALLQKAKGQEVKEAFDEEEFDTGEQDEEDLKVYSDSIRENEIVLDNLHKRVEALDDESLNRDITPPTKPPNVKPALKKVEVDADNDIIDSNAPNSVFL</sequence>
<keyword evidence="2" id="KW-1185">Reference proteome</keyword>
<evidence type="ECO:0000313" key="1">
    <source>
        <dbReference type="EMBL" id="CDK26053.1"/>
    </source>
</evidence>
<dbReference type="InterPro" id="IPR038966">
    <property type="entry name" value="TMA17"/>
</dbReference>
<dbReference type="GO" id="GO:0006633">
    <property type="term" value="P:fatty acid biosynthetic process"/>
    <property type="evidence" value="ECO:0007669"/>
    <property type="project" value="EnsemblFungi"/>
</dbReference>
<dbReference type="RefSeq" id="XP_022458062.1">
    <property type="nucleotide sequence ID" value="XM_022604264.1"/>
</dbReference>
<dbReference type="EMBL" id="HG793126">
    <property type="protein sequence ID" value="CDK26053.1"/>
    <property type="molecule type" value="Genomic_DNA"/>
</dbReference>
<reference evidence="1" key="1">
    <citation type="submission" date="2013-12" db="EMBL/GenBank/DDBJ databases">
        <authorList>
            <person name="Genoscope - CEA"/>
        </authorList>
    </citation>
    <scope>NUCLEOTIDE SEQUENCE</scope>
    <source>
        <strain evidence="1">CBS 1993</strain>
    </source>
</reference>
<dbReference type="AlphaFoldDB" id="W6MJB8"/>
<dbReference type="GO" id="GO:0030674">
    <property type="term" value="F:protein-macromolecule adaptor activity"/>
    <property type="evidence" value="ECO:0007669"/>
    <property type="project" value="EnsemblFungi"/>
</dbReference>
<dbReference type="OrthoDB" id="548474at2759"/>
<gene>
    <name evidence="1" type="ORF">KUCA_T00002024001</name>
</gene>
<dbReference type="GO" id="GO:0070682">
    <property type="term" value="P:proteasome regulatory particle assembly"/>
    <property type="evidence" value="ECO:0007669"/>
    <property type="project" value="EnsemblFungi"/>
</dbReference>
<reference evidence="1" key="2">
    <citation type="submission" date="2014-02" db="EMBL/GenBank/DDBJ databases">
        <title>Complete DNA sequence of /Kuraishia capsulata/ illustrates novel genomic features among budding yeasts (/Saccharomycotina/).</title>
        <authorList>
            <person name="Morales L."/>
            <person name="Noel B."/>
            <person name="Porcel B."/>
            <person name="Marcet-Houben M."/>
            <person name="Hullo M-F."/>
            <person name="Sacerdot C."/>
            <person name="Tekaia F."/>
            <person name="Leh-Louis V."/>
            <person name="Despons L."/>
            <person name="Khanna V."/>
            <person name="Aury J-M."/>
            <person name="Barbe V."/>
            <person name="Couloux A."/>
            <person name="Labadie K."/>
            <person name="Pelletier E."/>
            <person name="Souciet J-L."/>
            <person name="Boekhout T."/>
            <person name="Gabaldon T."/>
            <person name="Wincker P."/>
            <person name="Dujon B."/>
        </authorList>
    </citation>
    <scope>NUCLEOTIDE SEQUENCE</scope>
    <source>
        <strain evidence="1">CBS 1993</strain>
    </source>
</reference>
<dbReference type="GeneID" id="34519450"/>
<proteinExistence type="predicted"/>
<dbReference type="HOGENOM" id="CLU_141797_1_0_1"/>
<dbReference type="PANTHER" id="PTHR40422">
    <property type="entry name" value="TRANSLATION MACHINERY-ASSOCIATED PROTEIN 17"/>
    <property type="match status" value="1"/>
</dbReference>
<name>W6MJB8_9ASCO</name>
<evidence type="ECO:0000313" key="2">
    <source>
        <dbReference type="Proteomes" id="UP000019384"/>
    </source>
</evidence>
<organism evidence="1 2">
    <name type="scientific">Kuraishia capsulata CBS 1993</name>
    <dbReference type="NCBI Taxonomy" id="1382522"/>
    <lineage>
        <taxon>Eukaryota</taxon>
        <taxon>Fungi</taxon>
        <taxon>Dikarya</taxon>
        <taxon>Ascomycota</taxon>
        <taxon>Saccharomycotina</taxon>
        <taxon>Pichiomycetes</taxon>
        <taxon>Pichiales</taxon>
        <taxon>Pichiaceae</taxon>
        <taxon>Kuraishia</taxon>
    </lineage>
</organism>
<dbReference type="PANTHER" id="PTHR40422:SF1">
    <property type="entry name" value="TRANSLATION MACHINERY-ASSOCIATED PROTEIN 17"/>
    <property type="match status" value="1"/>
</dbReference>
<dbReference type="Proteomes" id="UP000019384">
    <property type="component" value="Unassembled WGS sequence"/>
</dbReference>
<protein>
    <submittedName>
        <fullName evidence="1">Uncharacterized protein</fullName>
    </submittedName>
</protein>
<dbReference type="GO" id="GO:0005835">
    <property type="term" value="C:fatty acid synthase complex"/>
    <property type="evidence" value="ECO:0007669"/>
    <property type="project" value="EnsemblFungi"/>
</dbReference>
<accession>W6MJB8</accession>